<comment type="subcellular location">
    <subcellularLocation>
        <location evidence="1">Endomembrane system</location>
        <topology evidence="1">Multi-pass membrane protein</topology>
    </subcellularLocation>
</comment>
<name>A0ABQ6MD62_9STRA</name>
<evidence type="ECO:0008006" key="10">
    <source>
        <dbReference type="Google" id="ProtNLM"/>
    </source>
</evidence>
<protein>
    <recommendedName>
        <fullName evidence="10">MFS general substrate transporter</fullName>
    </recommendedName>
</protein>
<organism evidence="8 9">
    <name type="scientific">Tetraparma gracilis</name>
    <dbReference type="NCBI Taxonomy" id="2962635"/>
    <lineage>
        <taxon>Eukaryota</taxon>
        <taxon>Sar</taxon>
        <taxon>Stramenopiles</taxon>
        <taxon>Ochrophyta</taxon>
        <taxon>Bolidophyceae</taxon>
        <taxon>Parmales</taxon>
        <taxon>Triparmaceae</taxon>
        <taxon>Tetraparma</taxon>
    </lineage>
</organism>
<gene>
    <name evidence="8" type="ORF">TeGR_g1946</name>
</gene>
<evidence type="ECO:0000256" key="7">
    <source>
        <dbReference type="SAM" id="Phobius"/>
    </source>
</evidence>
<dbReference type="PANTHER" id="PTHR23519">
    <property type="entry name" value="AUTOPHAGY-RELATED PROTEIN 22"/>
    <property type="match status" value="1"/>
</dbReference>
<evidence type="ECO:0000313" key="8">
    <source>
        <dbReference type="EMBL" id="GMI24176.1"/>
    </source>
</evidence>
<feature type="transmembrane region" description="Helical" evidence="7">
    <location>
        <begin position="106"/>
        <end position="127"/>
    </location>
</feature>
<dbReference type="InterPro" id="IPR036259">
    <property type="entry name" value="MFS_trans_sf"/>
</dbReference>
<keyword evidence="6 7" id="KW-0472">Membrane</keyword>
<feature type="transmembrane region" description="Helical" evidence="7">
    <location>
        <begin position="194"/>
        <end position="215"/>
    </location>
</feature>
<feature type="transmembrane region" description="Helical" evidence="7">
    <location>
        <begin position="421"/>
        <end position="441"/>
    </location>
</feature>
<evidence type="ECO:0000256" key="1">
    <source>
        <dbReference type="ARBA" id="ARBA00004127"/>
    </source>
</evidence>
<evidence type="ECO:0000256" key="6">
    <source>
        <dbReference type="ARBA" id="ARBA00023136"/>
    </source>
</evidence>
<keyword evidence="5 7" id="KW-1133">Transmembrane helix</keyword>
<keyword evidence="3" id="KW-0813">Transport</keyword>
<evidence type="ECO:0000256" key="3">
    <source>
        <dbReference type="ARBA" id="ARBA00022448"/>
    </source>
</evidence>
<feature type="transmembrane region" description="Helical" evidence="7">
    <location>
        <begin position="227"/>
        <end position="248"/>
    </location>
</feature>
<dbReference type="EMBL" id="BRYB01000155">
    <property type="protein sequence ID" value="GMI24176.1"/>
    <property type="molecule type" value="Genomic_DNA"/>
</dbReference>
<keyword evidence="4 7" id="KW-0812">Transmembrane</keyword>
<evidence type="ECO:0000256" key="4">
    <source>
        <dbReference type="ARBA" id="ARBA00022692"/>
    </source>
</evidence>
<comment type="caution">
    <text evidence="8">The sequence shown here is derived from an EMBL/GenBank/DDBJ whole genome shotgun (WGS) entry which is preliminary data.</text>
</comment>
<dbReference type="Gene3D" id="1.20.1250.20">
    <property type="entry name" value="MFS general substrate transporter like domains"/>
    <property type="match status" value="1"/>
</dbReference>
<evidence type="ECO:0000313" key="9">
    <source>
        <dbReference type="Proteomes" id="UP001165060"/>
    </source>
</evidence>
<accession>A0ABQ6MD62</accession>
<dbReference type="Proteomes" id="UP001165060">
    <property type="component" value="Unassembled WGS sequence"/>
</dbReference>
<dbReference type="PANTHER" id="PTHR23519:SF1">
    <property type="entry name" value="AUTOPHAGY-RELATED PROTEIN 22"/>
    <property type="match status" value="1"/>
</dbReference>
<comment type="similarity">
    <text evidence="2">Belongs to the ATG22 family.</text>
</comment>
<feature type="transmembrane region" description="Helical" evidence="7">
    <location>
        <begin position="383"/>
        <end position="400"/>
    </location>
</feature>
<feature type="transmembrane region" description="Helical" evidence="7">
    <location>
        <begin position="358"/>
        <end position="377"/>
    </location>
</feature>
<feature type="transmembrane region" description="Helical" evidence="7">
    <location>
        <begin position="318"/>
        <end position="338"/>
    </location>
</feature>
<proteinExistence type="inferred from homology"/>
<dbReference type="SUPFAM" id="SSF103473">
    <property type="entry name" value="MFS general substrate transporter"/>
    <property type="match status" value="2"/>
</dbReference>
<feature type="transmembrane region" description="Helical" evidence="7">
    <location>
        <begin position="75"/>
        <end position="94"/>
    </location>
</feature>
<reference evidence="8 9" key="1">
    <citation type="journal article" date="2023" name="Commun. Biol.">
        <title>Genome analysis of Parmales, the sister group of diatoms, reveals the evolutionary specialization of diatoms from phago-mixotrophs to photoautotrophs.</title>
        <authorList>
            <person name="Ban H."/>
            <person name="Sato S."/>
            <person name="Yoshikawa S."/>
            <person name="Yamada K."/>
            <person name="Nakamura Y."/>
            <person name="Ichinomiya M."/>
            <person name="Sato N."/>
            <person name="Blanc-Mathieu R."/>
            <person name="Endo H."/>
            <person name="Kuwata A."/>
            <person name="Ogata H."/>
        </authorList>
    </citation>
    <scope>NUCLEOTIDE SEQUENCE [LARGE SCALE GENOMIC DNA]</scope>
</reference>
<dbReference type="Pfam" id="PF11700">
    <property type="entry name" value="ATG22"/>
    <property type="match status" value="1"/>
</dbReference>
<feature type="transmembrane region" description="Helical" evidence="7">
    <location>
        <begin position="290"/>
        <end position="312"/>
    </location>
</feature>
<dbReference type="InterPro" id="IPR024671">
    <property type="entry name" value="Atg22-like"/>
</dbReference>
<feature type="transmembrane region" description="Helical" evidence="7">
    <location>
        <begin position="134"/>
        <end position="151"/>
    </location>
</feature>
<evidence type="ECO:0000256" key="2">
    <source>
        <dbReference type="ARBA" id="ARBA00006978"/>
    </source>
</evidence>
<keyword evidence="9" id="KW-1185">Reference proteome</keyword>
<sequence>MPPTDVETTLPKEAWAFTFDSCAGGTNVMSGLFLGTALLSVTALSSDDPSALASESTDVDPRITFMLIPMKSSSLLAFMGTLSGVVGAVFMPLFGAVVDHTPHRRLLGILSAVLLVCINGVQCSISADRDWHPLAFLQVVAGWTYLVHITAKFSYLPEMEDTQQSYAQVEGAASSEPKGSVISRVTALNTGVSFLAQFAFLAFCIVLSLLVAPSFKDPTLEEVARTDVATAIISQATTALISAGLYVYSWRRLPPRPALHTLPAGSSVLGAGFSKLRATSKTLRSKHPALACYLLVTALSEAGANAFVTIAVTYCKKVIGMTAVESGLLFALVLLSGVPGAKISERVCTRRVGALKSYMLSLAAWAAVTMLSPLFLTGPDSKGATYFFGFVWGVLLGWYYPTNTTVFVELIPRGQEAEMMGLFIFVGQALVWLPPLFFGVLNEAGASMKWGLVLDA</sequence>
<dbReference type="InterPro" id="IPR050495">
    <property type="entry name" value="ATG22/LtaA_families"/>
</dbReference>
<evidence type="ECO:0000256" key="5">
    <source>
        <dbReference type="ARBA" id="ARBA00022989"/>
    </source>
</evidence>